<dbReference type="AlphaFoldDB" id="A0A8J7DRU5"/>
<dbReference type="Proteomes" id="UP000636505">
    <property type="component" value="Unassembled WGS sequence"/>
</dbReference>
<dbReference type="RefSeq" id="WP_193910200.1">
    <property type="nucleotide sequence ID" value="NZ_JADEXG010000053.1"/>
</dbReference>
<reference evidence="1" key="1">
    <citation type="submission" date="2020-10" db="EMBL/GenBank/DDBJ databases">
        <authorList>
            <person name="Castelo-Branco R."/>
            <person name="Eusebio N."/>
            <person name="Adriana R."/>
            <person name="Vieira A."/>
            <person name="Brugerolle De Fraissinette N."/>
            <person name="Rezende De Castro R."/>
            <person name="Schneider M.P."/>
            <person name="Vasconcelos V."/>
            <person name="Leao P.N."/>
        </authorList>
    </citation>
    <scope>NUCLEOTIDE SEQUENCE</scope>
    <source>
        <strain evidence="1">LEGE 07310</strain>
    </source>
</reference>
<organism evidence="1 2">
    <name type="scientific">Vasconcelosia minhoensis LEGE 07310</name>
    <dbReference type="NCBI Taxonomy" id="915328"/>
    <lineage>
        <taxon>Bacteria</taxon>
        <taxon>Bacillati</taxon>
        <taxon>Cyanobacteriota</taxon>
        <taxon>Cyanophyceae</taxon>
        <taxon>Nodosilineales</taxon>
        <taxon>Cymatolegaceae</taxon>
        <taxon>Vasconcelosia</taxon>
        <taxon>Vasconcelosia minhoensis</taxon>
    </lineage>
</organism>
<keyword evidence="2" id="KW-1185">Reference proteome</keyword>
<dbReference type="EMBL" id="JADEXG010000053">
    <property type="protein sequence ID" value="MBE9079339.1"/>
    <property type="molecule type" value="Genomic_DNA"/>
</dbReference>
<evidence type="ECO:0000313" key="1">
    <source>
        <dbReference type="EMBL" id="MBE9079339.1"/>
    </source>
</evidence>
<accession>A0A8J7DRU5</accession>
<sequence length="75" mass="8568">MSTLDQVLETALKLPQEQQAILIKILQKRHYESRRSEIAEDAQTALSNFDAGHFQAQSAEDVIAELRQFLDEPEI</sequence>
<proteinExistence type="predicted"/>
<protein>
    <submittedName>
        <fullName evidence="1">Uncharacterized protein</fullName>
    </submittedName>
</protein>
<name>A0A8J7DRU5_9CYAN</name>
<gene>
    <name evidence="1" type="ORF">IQ241_18900</name>
</gene>
<comment type="caution">
    <text evidence="1">The sequence shown here is derived from an EMBL/GenBank/DDBJ whole genome shotgun (WGS) entry which is preliminary data.</text>
</comment>
<evidence type="ECO:0000313" key="2">
    <source>
        <dbReference type="Proteomes" id="UP000636505"/>
    </source>
</evidence>